<reference evidence="9" key="2">
    <citation type="submission" date="2023-06" db="EMBL/GenBank/DDBJ databases">
        <authorList>
            <consortium name="Lawrence Berkeley National Laboratory"/>
            <person name="Haridas S."/>
            <person name="Hensen N."/>
            <person name="Bonometti L."/>
            <person name="Westerberg I."/>
            <person name="Brannstrom I.O."/>
            <person name="Guillou S."/>
            <person name="Cros-Aarteil S."/>
            <person name="Calhoun S."/>
            <person name="Kuo A."/>
            <person name="Mondo S."/>
            <person name="Pangilinan J."/>
            <person name="Riley R."/>
            <person name="Labutti K."/>
            <person name="Andreopoulos B."/>
            <person name="Lipzen A."/>
            <person name="Chen C."/>
            <person name="Yanf M."/>
            <person name="Daum C."/>
            <person name="Ng V."/>
            <person name="Clum A."/>
            <person name="Steindorff A."/>
            <person name="Ohm R."/>
            <person name="Martin F."/>
            <person name="Silar P."/>
            <person name="Natvig D."/>
            <person name="Lalanne C."/>
            <person name="Gautier V."/>
            <person name="Ament-Velasquez S.L."/>
            <person name="Kruys A."/>
            <person name="Hutchinson M.I."/>
            <person name="Powell A.J."/>
            <person name="Barry K."/>
            <person name="Miller A.N."/>
            <person name="Grigoriev I.V."/>
            <person name="Debuchy R."/>
            <person name="Gladieux P."/>
            <person name="Thoren M.H."/>
            <person name="Johannesson H."/>
        </authorList>
    </citation>
    <scope>NUCLEOTIDE SEQUENCE</scope>
    <source>
        <strain evidence="9">CBS 955.72</strain>
    </source>
</reference>
<reference evidence="9" key="1">
    <citation type="journal article" date="2023" name="Mol. Phylogenet. Evol.">
        <title>Genome-scale phylogeny and comparative genomics of the fungal order Sordariales.</title>
        <authorList>
            <person name="Hensen N."/>
            <person name="Bonometti L."/>
            <person name="Westerberg I."/>
            <person name="Brannstrom I.O."/>
            <person name="Guillou S."/>
            <person name="Cros-Aarteil S."/>
            <person name="Calhoun S."/>
            <person name="Haridas S."/>
            <person name="Kuo A."/>
            <person name="Mondo S."/>
            <person name="Pangilinan J."/>
            <person name="Riley R."/>
            <person name="LaButti K."/>
            <person name="Andreopoulos B."/>
            <person name="Lipzen A."/>
            <person name="Chen C."/>
            <person name="Yan M."/>
            <person name="Daum C."/>
            <person name="Ng V."/>
            <person name="Clum A."/>
            <person name="Steindorff A."/>
            <person name="Ohm R.A."/>
            <person name="Martin F."/>
            <person name="Silar P."/>
            <person name="Natvig D.O."/>
            <person name="Lalanne C."/>
            <person name="Gautier V."/>
            <person name="Ament-Velasquez S.L."/>
            <person name="Kruys A."/>
            <person name="Hutchinson M.I."/>
            <person name="Powell A.J."/>
            <person name="Barry K."/>
            <person name="Miller A.N."/>
            <person name="Grigoriev I.V."/>
            <person name="Debuchy R."/>
            <person name="Gladieux P."/>
            <person name="Hiltunen Thoren M."/>
            <person name="Johannesson H."/>
        </authorList>
    </citation>
    <scope>NUCLEOTIDE SEQUENCE</scope>
    <source>
        <strain evidence="9">CBS 955.72</strain>
    </source>
</reference>
<protein>
    <recommendedName>
        <fullName evidence="8">Rhodopsin domain-containing protein</fullName>
    </recommendedName>
</protein>
<feature type="region of interest" description="Disordered" evidence="6">
    <location>
        <begin position="1"/>
        <end position="29"/>
    </location>
</feature>
<evidence type="ECO:0000259" key="8">
    <source>
        <dbReference type="Pfam" id="PF20684"/>
    </source>
</evidence>
<evidence type="ECO:0000256" key="3">
    <source>
        <dbReference type="ARBA" id="ARBA00022989"/>
    </source>
</evidence>
<dbReference type="InterPro" id="IPR049326">
    <property type="entry name" value="Rhodopsin_dom_fungi"/>
</dbReference>
<feature type="transmembrane region" description="Helical" evidence="7">
    <location>
        <begin position="291"/>
        <end position="311"/>
    </location>
</feature>
<dbReference type="Proteomes" id="UP001275084">
    <property type="component" value="Unassembled WGS sequence"/>
</dbReference>
<feature type="domain" description="Rhodopsin" evidence="8">
    <location>
        <begin position="57"/>
        <end position="316"/>
    </location>
</feature>
<feature type="region of interest" description="Disordered" evidence="6">
    <location>
        <begin position="326"/>
        <end position="363"/>
    </location>
</feature>
<dbReference type="SUPFAM" id="SSF101447">
    <property type="entry name" value="Formin homology 2 domain (FH2 domain)"/>
    <property type="match status" value="1"/>
</dbReference>
<keyword evidence="3 7" id="KW-1133">Transmembrane helix</keyword>
<dbReference type="PANTHER" id="PTHR33048:SF47">
    <property type="entry name" value="INTEGRAL MEMBRANE PROTEIN-RELATED"/>
    <property type="match status" value="1"/>
</dbReference>
<keyword evidence="10" id="KW-1185">Reference proteome</keyword>
<proteinExistence type="inferred from homology"/>
<evidence type="ECO:0000313" key="10">
    <source>
        <dbReference type="Proteomes" id="UP001275084"/>
    </source>
</evidence>
<comment type="caution">
    <text evidence="9">The sequence shown here is derived from an EMBL/GenBank/DDBJ whole genome shotgun (WGS) entry which is preliminary data.</text>
</comment>
<dbReference type="Pfam" id="PF20684">
    <property type="entry name" value="Fung_rhodopsin"/>
    <property type="match status" value="1"/>
</dbReference>
<feature type="transmembrane region" description="Helical" evidence="7">
    <location>
        <begin position="175"/>
        <end position="202"/>
    </location>
</feature>
<accession>A0AAJ0H7R0</accession>
<evidence type="ECO:0000256" key="2">
    <source>
        <dbReference type="ARBA" id="ARBA00022692"/>
    </source>
</evidence>
<feature type="compositionally biased region" description="Polar residues" evidence="6">
    <location>
        <begin position="326"/>
        <end position="335"/>
    </location>
</feature>
<feature type="transmembrane region" description="Helical" evidence="7">
    <location>
        <begin position="40"/>
        <end position="60"/>
    </location>
</feature>
<keyword evidence="2 7" id="KW-0812">Transmembrane</keyword>
<evidence type="ECO:0000256" key="5">
    <source>
        <dbReference type="ARBA" id="ARBA00038359"/>
    </source>
</evidence>
<evidence type="ECO:0000313" key="9">
    <source>
        <dbReference type="EMBL" id="KAK3341917.1"/>
    </source>
</evidence>
<dbReference type="GO" id="GO:0016020">
    <property type="term" value="C:membrane"/>
    <property type="evidence" value="ECO:0007669"/>
    <property type="project" value="UniProtKB-SubCell"/>
</dbReference>
<dbReference type="AlphaFoldDB" id="A0AAJ0H7R0"/>
<comment type="subcellular location">
    <subcellularLocation>
        <location evidence="1">Membrane</location>
        <topology evidence="1">Multi-pass membrane protein</topology>
    </subcellularLocation>
</comment>
<feature type="region of interest" description="Disordered" evidence="6">
    <location>
        <begin position="409"/>
        <end position="438"/>
    </location>
</feature>
<evidence type="ECO:0000256" key="1">
    <source>
        <dbReference type="ARBA" id="ARBA00004141"/>
    </source>
</evidence>
<evidence type="ECO:0000256" key="4">
    <source>
        <dbReference type="ARBA" id="ARBA00023136"/>
    </source>
</evidence>
<name>A0AAJ0H7R0_9PEZI</name>
<dbReference type="InterPro" id="IPR052337">
    <property type="entry name" value="SAT4-like"/>
</dbReference>
<feature type="compositionally biased region" description="Basic and acidic residues" evidence="6">
    <location>
        <begin position="428"/>
        <end position="438"/>
    </location>
</feature>
<dbReference type="EMBL" id="JAUIQD010000008">
    <property type="protein sequence ID" value="KAK3341917.1"/>
    <property type="molecule type" value="Genomic_DNA"/>
</dbReference>
<comment type="similarity">
    <text evidence="5">Belongs to the SAT4 family.</text>
</comment>
<dbReference type="PANTHER" id="PTHR33048">
    <property type="entry name" value="PTH11-LIKE INTEGRAL MEMBRANE PROTEIN (AFU_ORTHOLOGUE AFUA_5G11245)"/>
    <property type="match status" value="1"/>
</dbReference>
<feature type="transmembrane region" description="Helical" evidence="7">
    <location>
        <begin position="250"/>
        <end position="271"/>
    </location>
</feature>
<evidence type="ECO:0000256" key="7">
    <source>
        <dbReference type="SAM" id="Phobius"/>
    </source>
</evidence>
<feature type="transmembrane region" description="Helical" evidence="7">
    <location>
        <begin position="137"/>
        <end position="163"/>
    </location>
</feature>
<feature type="compositionally biased region" description="Pro residues" evidence="6">
    <location>
        <begin position="1"/>
        <end position="26"/>
    </location>
</feature>
<organism evidence="9 10">
    <name type="scientific">Lasiosphaeria hispida</name>
    <dbReference type="NCBI Taxonomy" id="260671"/>
    <lineage>
        <taxon>Eukaryota</taxon>
        <taxon>Fungi</taxon>
        <taxon>Dikarya</taxon>
        <taxon>Ascomycota</taxon>
        <taxon>Pezizomycotina</taxon>
        <taxon>Sordariomycetes</taxon>
        <taxon>Sordariomycetidae</taxon>
        <taxon>Sordariales</taxon>
        <taxon>Lasiosphaeriaceae</taxon>
        <taxon>Lasiosphaeria</taxon>
    </lineage>
</organism>
<sequence length="438" mass="47079">MSDTASPPPPPPPPPGPPPPGPPPFGDPATLAHNSVKPNIYASAVICWVIAAIFVALRFYTRGVVIRVLGPTDWSILAALVHQPAPAVESAAVLTPGQIFGAGTSVAIIDQVVHGSGTHIWDLDPTDTPSAIAWFRAAWYGIVFYLLSLCFSKVSILLLYIHIFAFKWARLAGQILLGIVIVSSLWMLIATVTACIPLQAYWDFTIPKGYCHPQSVWWSNTGLHMATDFLIFLLPLPVVWTIMLPRRQKFALFGVFGFGFVVCFISILRLLKLYQNDKNPDPDFTWAAAELSYLTAVEVNGAIVCACIMTLKPLVTKIFPGLLGSRGSQNPAGSDNSRRGPPTIGSKPSKAPLNPADSELMKVDGRPGARRIGTTAWLDAAGGYVEIDEDGWAVDVELAETKGGSLAVVEEGKEKEGVTPTPTTEGVKAQDETGVKTE</sequence>
<evidence type="ECO:0000256" key="6">
    <source>
        <dbReference type="SAM" id="MobiDB-lite"/>
    </source>
</evidence>
<keyword evidence="4 7" id="KW-0472">Membrane</keyword>
<gene>
    <name evidence="9" type="ORF">B0T25DRAFT_355942</name>
</gene>